<name>A0ABR3GQ98_9PEZI</name>
<reference evidence="2 3" key="1">
    <citation type="submission" date="2024-02" db="EMBL/GenBank/DDBJ databases">
        <title>Discinaceae phylogenomics.</title>
        <authorList>
            <person name="Dirks A.C."/>
            <person name="James T.Y."/>
        </authorList>
    </citation>
    <scope>NUCLEOTIDE SEQUENCE [LARGE SCALE GENOMIC DNA]</scope>
    <source>
        <strain evidence="2 3">ACD0624</strain>
    </source>
</reference>
<comment type="caution">
    <text evidence="2">The sequence shown here is derived from an EMBL/GenBank/DDBJ whole genome shotgun (WGS) entry which is preliminary data.</text>
</comment>
<feature type="region of interest" description="Disordered" evidence="1">
    <location>
        <begin position="215"/>
        <end position="246"/>
    </location>
</feature>
<dbReference type="InterPro" id="IPR036866">
    <property type="entry name" value="RibonucZ/Hydroxyglut_hydro"/>
</dbReference>
<organism evidence="2 3">
    <name type="scientific">Discina gigas</name>
    <dbReference type="NCBI Taxonomy" id="1032678"/>
    <lineage>
        <taxon>Eukaryota</taxon>
        <taxon>Fungi</taxon>
        <taxon>Dikarya</taxon>
        <taxon>Ascomycota</taxon>
        <taxon>Pezizomycotina</taxon>
        <taxon>Pezizomycetes</taxon>
        <taxon>Pezizales</taxon>
        <taxon>Discinaceae</taxon>
        <taxon>Discina</taxon>
    </lineage>
</organism>
<keyword evidence="3" id="KW-1185">Reference proteome</keyword>
<dbReference type="Proteomes" id="UP001447188">
    <property type="component" value="Unassembled WGS sequence"/>
</dbReference>
<sequence>MESLADRYLAGGILKSNRVTLTSKWFSEVQKYGVSPKYIFTVECKLKPKKVYPDSKWNYITIPAEYMETKSPIVVTCRIELWTRFTKDKLTREKRMTLRTHHQAMFTKTDTFSTVDGVLKLETGSVTKPPPQPDPKDLKYYKVDRLMQELIAISPGILNPAVYNPILGTMWKVAVGNADDPGLAKLSIVGPTESLYTEYVHDSLKVLFHDLDADGNPAANPAAEDDTEQGVKVDAEPTLTTDSEDRQKNLNAKILNARNNLKKAEDGLLKYKPRGDPKPSSIKKLDRVVKEAELKLKNVIAGEDVDEPQGEQEKKVKKSKKKSKNKRDPDIHNRASVVSLFERTSGLSNKPDSFKMLFTGDAHDRVCSLRNTVDSFFMPPPPLIDVLKKRLPHHGSLVSTSLELYDRVKARVYLICAQQKFAGSPYLAILEAIASSATRKEPTHLFFSNPYSLHSGPPGCLFVDATEGSNLNQLLRGKFAPGKTDSYGRKYNYICYILKPSENKGEKNAGIILLGHDTAGKLIVTAPTRYWLKLGETEVPKYDLAKYRKWAGSDFPQKRSVGEVLDENTEPEPKRKEEPSTSWDP</sequence>
<feature type="region of interest" description="Disordered" evidence="1">
    <location>
        <begin position="305"/>
        <end position="333"/>
    </location>
</feature>
<feature type="compositionally biased region" description="Basic residues" evidence="1">
    <location>
        <begin position="315"/>
        <end position="325"/>
    </location>
</feature>
<accession>A0ABR3GQ98</accession>
<evidence type="ECO:0000256" key="1">
    <source>
        <dbReference type="SAM" id="MobiDB-lite"/>
    </source>
</evidence>
<evidence type="ECO:0000313" key="2">
    <source>
        <dbReference type="EMBL" id="KAL0637990.1"/>
    </source>
</evidence>
<gene>
    <name evidence="2" type="ORF">Q9L58_002925</name>
</gene>
<protein>
    <submittedName>
        <fullName evidence="2">Uncharacterized protein</fullName>
    </submittedName>
</protein>
<dbReference type="EMBL" id="JBBBZM010000027">
    <property type="protein sequence ID" value="KAL0637990.1"/>
    <property type="molecule type" value="Genomic_DNA"/>
</dbReference>
<feature type="region of interest" description="Disordered" evidence="1">
    <location>
        <begin position="560"/>
        <end position="585"/>
    </location>
</feature>
<dbReference type="Gene3D" id="3.60.15.10">
    <property type="entry name" value="Ribonuclease Z/Hydroxyacylglutathione hydrolase-like"/>
    <property type="match status" value="1"/>
</dbReference>
<evidence type="ECO:0000313" key="3">
    <source>
        <dbReference type="Proteomes" id="UP001447188"/>
    </source>
</evidence>
<proteinExistence type="predicted"/>